<reference evidence="1" key="2">
    <citation type="journal article" date="2015" name="Fish Shellfish Immunol.">
        <title>Early steps in the European eel (Anguilla anguilla)-Vibrio vulnificus interaction in the gills: Role of the RtxA13 toxin.</title>
        <authorList>
            <person name="Callol A."/>
            <person name="Pajuelo D."/>
            <person name="Ebbesson L."/>
            <person name="Teles M."/>
            <person name="MacKenzie S."/>
            <person name="Amaro C."/>
        </authorList>
    </citation>
    <scope>NUCLEOTIDE SEQUENCE</scope>
</reference>
<evidence type="ECO:0000313" key="1">
    <source>
        <dbReference type="EMBL" id="JAH26614.1"/>
    </source>
</evidence>
<reference evidence="1" key="1">
    <citation type="submission" date="2014-11" db="EMBL/GenBank/DDBJ databases">
        <authorList>
            <person name="Amaro Gonzalez C."/>
        </authorList>
    </citation>
    <scope>NUCLEOTIDE SEQUENCE</scope>
</reference>
<sequence>MGPGSLTQARANRYPYTDSWIKGEFLYGENEWRFHITVPDTVCDLKWDLKLACFYPHIFLS</sequence>
<proteinExistence type="predicted"/>
<dbReference type="EMBL" id="GBXM01081963">
    <property type="protein sequence ID" value="JAH26614.1"/>
    <property type="molecule type" value="Transcribed_RNA"/>
</dbReference>
<organism evidence="1">
    <name type="scientific">Anguilla anguilla</name>
    <name type="common">European freshwater eel</name>
    <name type="synonym">Muraena anguilla</name>
    <dbReference type="NCBI Taxonomy" id="7936"/>
    <lineage>
        <taxon>Eukaryota</taxon>
        <taxon>Metazoa</taxon>
        <taxon>Chordata</taxon>
        <taxon>Craniata</taxon>
        <taxon>Vertebrata</taxon>
        <taxon>Euteleostomi</taxon>
        <taxon>Actinopterygii</taxon>
        <taxon>Neopterygii</taxon>
        <taxon>Teleostei</taxon>
        <taxon>Anguilliformes</taxon>
        <taxon>Anguillidae</taxon>
        <taxon>Anguilla</taxon>
    </lineage>
</organism>
<dbReference type="AlphaFoldDB" id="A0A0E9RBY4"/>
<accession>A0A0E9RBY4</accession>
<name>A0A0E9RBY4_ANGAN</name>
<protein>
    <submittedName>
        <fullName evidence="1">Uncharacterized protein</fullName>
    </submittedName>
</protein>